<dbReference type="Proteomes" id="UP000180098">
    <property type="component" value="Unassembled WGS sequence"/>
</dbReference>
<feature type="domain" description="Metallo-beta-lactamase" evidence="1">
    <location>
        <begin position="21"/>
        <end position="235"/>
    </location>
</feature>
<evidence type="ECO:0000259" key="1">
    <source>
        <dbReference type="SMART" id="SM00849"/>
    </source>
</evidence>
<reference evidence="2 3" key="1">
    <citation type="submission" date="2016-10" db="EMBL/GenBank/DDBJ databases">
        <title>Draft genome sequences of four alkaliphilic bacteria belonging to the Anaerobacillus genus.</title>
        <authorList>
            <person name="Bassil N.M."/>
            <person name="Lloyd J.R."/>
        </authorList>
    </citation>
    <scope>NUCLEOTIDE SEQUENCE [LARGE SCALE GENOMIC DNA]</scope>
    <source>
        <strain evidence="2 3">DSM 15340</strain>
    </source>
</reference>
<dbReference type="Gene3D" id="3.60.15.10">
    <property type="entry name" value="Ribonuclease Z/Hydroxyacylglutathione hydrolase-like"/>
    <property type="match status" value="1"/>
</dbReference>
<sequence>MLNKTKCLEKLNLPTPFIVGPVNIYLIKGDALTLVDTGPKTKEATEVLVEALKQHGYSVNDIDQIILTHHHPDHAGLIEDVFPNATVIGHKKCQPWLKKEKHFLTFVENYIAKFYSEHGVSDEIVDEMVTKNRYYLSFTGNRGLDINVCEGDKIDGVQGWTVIETPGHAQSHISLYNEKDGLLIGGDHIIEHISSNALLEPPYVKGESRPQTLLQYRDSLQKCLNLNIRKVFSGHGKNVENIEVLLNKRFQEQEEKAKRLKLMLPKEGITSFDLCKSYFAHIYKKEPTLTMSEIIGHLDLLEDRKIIETVNSNGKTFYTCKGN</sequence>
<dbReference type="PANTHER" id="PTHR23131">
    <property type="entry name" value="ENDORIBONUCLEASE LACTB2"/>
    <property type="match status" value="1"/>
</dbReference>
<proteinExistence type="predicted"/>
<dbReference type="InterPro" id="IPR050662">
    <property type="entry name" value="Sec-metab_biosynth-thioest"/>
</dbReference>
<accession>A0A1S2LNK6</accession>
<evidence type="ECO:0000313" key="3">
    <source>
        <dbReference type="Proteomes" id="UP000180098"/>
    </source>
</evidence>
<dbReference type="PANTHER" id="PTHR23131:SF4">
    <property type="entry name" value="METALLO-BETA-LACTAMASE SUPERFAMILY POTEIN"/>
    <property type="match status" value="1"/>
</dbReference>
<dbReference type="EMBL" id="MLQQ01000010">
    <property type="protein sequence ID" value="OIJ14119.1"/>
    <property type="molecule type" value="Genomic_DNA"/>
</dbReference>
<dbReference type="InterPro" id="IPR001279">
    <property type="entry name" value="Metallo-B-lactamas"/>
</dbReference>
<comment type="caution">
    <text evidence="2">The sequence shown here is derived from an EMBL/GenBank/DDBJ whole genome shotgun (WGS) entry which is preliminary data.</text>
</comment>
<organism evidence="2 3">
    <name type="scientific">Anaerobacillus arseniciselenatis</name>
    <dbReference type="NCBI Taxonomy" id="85682"/>
    <lineage>
        <taxon>Bacteria</taxon>
        <taxon>Bacillati</taxon>
        <taxon>Bacillota</taxon>
        <taxon>Bacilli</taxon>
        <taxon>Bacillales</taxon>
        <taxon>Bacillaceae</taxon>
        <taxon>Anaerobacillus</taxon>
    </lineage>
</organism>
<gene>
    <name evidence="2" type="ORF">BKP35_07930</name>
</gene>
<dbReference type="AlphaFoldDB" id="A0A1S2LNK6"/>
<dbReference type="SUPFAM" id="SSF56281">
    <property type="entry name" value="Metallo-hydrolase/oxidoreductase"/>
    <property type="match status" value="1"/>
</dbReference>
<protein>
    <recommendedName>
        <fullName evidence="1">Metallo-beta-lactamase domain-containing protein</fullName>
    </recommendedName>
</protein>
<evidence type="ECO:0000313" key="2">
    <source>
        <dbReference type="EMBL" id="OIJ14119.1"/>
    </source>
</evidence>
<dbReference type="SMART" id="SM00849">
    <property type="entry name" value="Lactamase_B"/>
    <property type="match status" value="1"/>
</dbReference>
<dbReference type="RefSeq" id="WP_071312814.1">
    <property type="nucleotide sequence ID" value="NZ_MLQQ01000010.1"/>
</dbReference>
<name>A0A1S2LNK6_9BACI</name>
<dbReference type="Pfam" id="PF00753">
    <property type="entry name" value="Lactamase_B"/>
    <property type="match status" value="1"/>
</dbReference>
<keyword evidence="3" id="KW-1185">Reference proteome</keyword>
<dbReference type="InterPro" id="IPR036866">
    <property type="entry name" value="RibonucZ/Hydroxyglut_hydro"/>
</dbReference>